<feature type="compositionally biased region" description="Basic and acidic residues" evidence="7">
    <location>
        <begin position="1153"/>
        <end position="1164"/>
    </location>
</feature>
<dbReference type="InterPro" id="IPR032880">
    <property type="entry name" value="CSC1/OSCA1-like_N"/>
</dbReference>
<evidence type="ECO:0000259" key="9">
    <source>
        <dbReference type="Pfam" id="PF02714"/>
    </source>
</evidence>
<dbReference type="EMBL" id="JBFMKM010000012">
    <property type="protein sequence ID" value="KAL1302723.1"/>
    <property type="molecule type" value="Genomic_DNA"/>
</dbReference>
<proteinExistence type="inferred from homology"/>
<dbReference type="InterPro" id="IPR003864">
    <property type="entry name" value="CSC1/OSCA1-like_7TM"/>
</dbReference>
<evidence type="ECO:0000313" key="13">
    <source>
        <dbReference type="EMBL" id="KAL1302723.1"/>
    </source>
</evidence>
<feature type="transmembrane region" description="Helical" evidence="8">
    <location>
        <begin position="40"/>
        <end position="61"/>
    </location>
</feature>
<dbReference type="RefSeq" id="XP_069198999.1">
    <property type="nucleotide sequence ID" value="XM_069342497.1"/>
</dbReference>
<sequence length="1333" mass="151230">MSATTSAGSSMPSCGHGFFDILDCGSGTAIEESGQSFRPLLASIYTAAASFGGQFLLFIILRTRLSRIYRPKSYLVAERERIQVPPGGLYKWIIPMFTTSDATIIQKCGLDAYFFLRYLFMLLKIFTPLAALIIPILLPINELSGDGTARGVDVLGWQNVSPAHTHRLWAHLLLALVVVGWVLYVIYTELRGYIRIRQAYLTSPQHRLRASATTVLVSGIPKKWLTVEALDGLYDVFPGGIRNIWINRNFDELAEKVSERDDIAHSLESAETNLIRECVKRYKKDLEKQAKLEGRGKKTKEEKEQERIAANEQAENIAQGQGQSSGDPHNIPHNLHEVVEDMEEQAEEHKKPSQHRLNPMLKLGEGIGAGFGAVGHGFENVGRKLMQFPGEMTNDMNRAFHTSDHTDELANDDPGFGSGYVIDDDELYRVAPKPRPEKKQPAPSAIAISRKEHEDAESPLPDSPRSTSSGKPTGFRKPTDVNVLDRPPPLPLMPFDSNSSDQEESQVTYTVPGYKKRSKANRISAPEKAWKFLIHREPPLPFPSPQPHTTEEDEFPLHDMSRTKGADLEENPDQKLSKSKWANKFGWLAFWRKSDDEEEEKEYYPDAYNEDCAEDQVGEPVWRKYMDPKDRETIRAPLFNKSWFPRLPLVGKKLDKIYHLRKKLARLNAEIEQDQQNVEKFPFMNSAFIQFNHQVAAHMACQSLSHHIPHHMTPRMVEISPTDVLWDNMSMKWWERYLRTGISFALAIGLVIFYAVPVAFTGFLSQINYIAQIIPWLSWLTTLPQEAKAIITGVLPPAILSIILSLVPVIFRLLMKQRGVPTGSDREGSVQVYYFVFLFIQVFLVVTLSSGITDFIRQLVGNVSNITTVLARNLPKASNYFFSYLTVQALSNSASALVQVATLLKWFVWAPIADSTAREKWSRQTRLNNIKWGSFFPPFTNFAVIGIIFSIIAPLIMVFNLIVFSLYWFTQRYNVLYVYQFTIDTGGLLFPTAINQLMVGVYTLELCLIGLFFLAKDENGNLSAVPQAVIMIVMLVFTALYQWLLNDAFRPLFRYLPITLEDDAVIRDEEFARAQSQKFQRLTTEERDEDGDGDDSYDFDHQQKRKNSDEEERAAAAEERQRIRQYRRNSRSMTSSASGRDASGIMSTKPVKSRTENRWNKVKDIGQQPVKQLLHVGHIAKAPIDSVFASRENHGFQGGIRPAATGVDPQTTRVDEESQQAVGDVLFGGFSDELEDLTPEERDVLIRYSFQHSALRARRPVIWIPRDHLGVSDDEIERCKEMSTVEHIDPETEKREMKTNIWVSNEGTALDAKGRVVFRRSPPDFANVDLIAL</sequence>
<feature type="transmembrane region" description="Helical" evidence="8">
    <location>
        <begin position="115"/>
        <end position="138"/>
    </location>
</feature>
<feature type="domain" description="10TM putative phosphate transporter extracellular tail" evidence="10">
    <location>
        <begin position="1239"/>
        <end position="1324"/>
    </location>
</feature>
<evidence type="ECO:0000256" key="7">
    <source>
        <dbReference type="SAM" id="MobiDB-lite"/>
    </source>
</evidence>
<feature type="transmembrane region" description="Helical" evidence="8">
    <location>
        <begin position="168"/>
        <end position="187"/>
    </location>
</feature>
<evidence type="ECO:0000259" key="11">
    <source>
        <dbReference type="Pfam" id="PF13967"/>
    </source>
</evidence>
<dbReference type="Pfam" id="PF14703">
    <property type="entry name" value="PHM7_cyt"/>
    <property type="match status" value="2"/>
</dbReference>
<feature type="transmembrane region" description="Helical" evidence="8">
    <location>
        <begin position="832"/>
        <end position="852"/>
    </location>
</feature>
<dbReference type="PANTHER" id="PTHR13018:SF20">
    <property type="entry name" value="SPORULATION-SPECIFIC PROTEIN 75"/>
    <property type="match status" value="1"/>
</dbReference>
<dbReference type="Proteomes" id="UP001562354">
    <property type="component" value="Unassembled WGS sequence"/>
</dbReference>
<feature type="transmembrane region" description="Helical" evidence="8">
    <location>
        <begin position="988"/>
        <end position="1013"/>
    </location>
</feature>
<dbReference type="InterPro" id="IPR045122">
    <property type="entry name" value="Csc1-like"/>
</dbReference>
<feature type="domain" description="CSC1/OSCA1-like cytosolic" evidence="12">
    <location>
        <begin position="213"/>
        <end position="300"/>
    </location>
</feature>
<feature type="transmembrane region" description="Helical" evidence="8">
    <location>
        <begin position="789"/>
        <end position="811"/>
    </location>
</feature>
<evidence type="ECO:0000313" key="14">
    <source>
        <dbReference type="Proteomes" id="UP001562354"/>
    </source>
</evidence>
<feature type="domain" description="CSC1/OSCA1-like N-terminal transmembrane" evidence="11">
    <location>
        <begin position="40"/>
        <end position="189"/>
    </location>
</feature>
<comment type="similarity">
    <text evidence="2">Belongs to the CSC1 (TC 1.A.17) family.</text>
</comment>
<evidence type="ECO:0000256" key="5">
    <source>
        <dbReference type="ARBA" id="ARBA00022989"/>
    </source>
</evidence>
<feature type="compositionally biased region" description="Polar residues" evidence="7">
    <location>
        <begin position="496"/>
        <end position="509"/>
    </location>
</feature>
<evidence type="ECO:0000256" key="8">
    <source>
        <dbReference type="SAM" id="Phobius"/>
    </source>
</evidence>
<accession>A0ABR3P9X3</accession>
<feature type="domain" description="CSC1/OSCA1-like cytosolic" evidence="12">
    <location>
        <begin position="637"/>
        <end position="728"/>
    </location>
</feature>
<protein>
    <recommendedName>
        <fullName evidence="15">DUF221-domain-containing protein</fullName>
    </recommendedName>
</protein>
<evidence type="ECO:0000259" key="10">
    <source>
        <dbReference type="Pfam" id="PF12621"/>
    </source>
</evidence>
<name>A0ABR3P9X3_9PEZI</name>
<feature type="transmembrane region" description="Helical" evidence="8">
    <location>
        <begin position="1025"/>
        <end position="1045"/>
    </location>
</feature>
<feature type="region of interest" description="Disordered" evidence="7">
    <location>
        <begin position="1077"/>
        <end position="1164"/>
    </location>
</feature>
<evidence type="ECO:0000259" key="12">
    <source>
        <dbReference type="Pfam" id="PF14703"/>
    </source>
</evidence>
<dbReference type="InterPro" id="IPR027815">
    <property type="entry name" value="CSC1/OSCA1-like_cyt"/>
</dbReference>
<feature type="transmembrane region" description="Helical" evidence="8">
    <location>
        <begin position="741"/>
        <end position="769"/>
    </location>
</feature>
<dbReference type="GeneID" id="95976779"/>
<feature type="domain" description="CSC1/OSCA1-like 7TM region" evidence="9">
    <location>
        <begin position="742"/>
        <end position="1012"/>
    </location>
</feature>
<dbReference type="Pfam" id="PF12621">
    <property type="entry name" value="PHM7_ext"/>
    <property type="match status" value="1"/>
</dbReference>
<dbReference type="Pfam" id="PF13967">
    <property type="entry name" value="RSN1_TM"/>
    <property type="match status" value="1"/>
</dbReference>
<reference evidence="13 14" key="1">
    <citation type="submission" date="2024-07" db="EMBL/GenBank/DDBJ databases">
        <title>Draft sequence of the Neodothiora populina.</title>
        <authorList>
            <person name="Drown D.D."/>
            <person name="Schuette U.S."/>
            <person name="Buechlein A.B."/>
            <person name="Rusch D.R."/>
            <person name="Winton L.W."/>
            <person name="Adams G.A."/>
        </authorList>
    </citation>
    <scope>NUCLEOTIDE SEQUENCE [LARGE SCALE GENOMIC DNA]</scope>
    <source>
        <strain evidence="13 14">CPC 39397</strain>
    </source>
</reference>
<evidence type="ECO:0000256" key="2">
    <source>
        <dbReference type="ARBA" id="ARBA00007779"/>
    </source>
</evidence>
<organism evidence="13 14">
    <name type="scientific">Neodothiora populina</name>
    <dbReference type="NCBI Taxonomy" id="2781224"/>
    <lineage>
        <taxon>Eukaryota</taxon>
        <taxon>Fungi</taxon>
        <taxon>Dikarya</taxon>
        <taxon>Ascomycota</taxon>
        <taxon>Pezizomycotina</taxon>
        <taxon>Dothideomycetes</taxon>
        <taxon>Dothideomycetidae</taxon>
        <taxon>Dothideales</taxon>
        <taxon>Dothioraceae</taxon>
        <taxon>Neodothiora</taxon>
    </lineage>
</organism>
<keyword evidence="4 8" id="KW-0812">Transmembrane</keyword>
<keyword evidence="3" id="KW-0813">Transport</keyword>
<comment type="subcellular location">
    <subcellularLocation>
        <location evidence="1">Membrane</location>
        <topology evidence="1">Multi-pass membrane protein</topology>
    </subcellularLocation>
</comment>
<evidence type="ECO:0000256" key="1">
    <source>
        <dbReference type="ARBA" id="ARBA00004141"/>
    </source>
</evidence>
<feature type="compositionally biased region" description="Basic and acidic residues" evidence="7">
    <location>
        <begin position="1098"/>
        <end position="1122"/>
    </location>
</feature>
<feature type="compositionally biased region" description="Acidic residues" evidence="7">
    <location>
        <begin position="1086"/>
        <end position="1097"/>
    </location>
</feature>
<feature type="region of interest" description="Disordered" evidence="7">
    <location>
        <begin position="1197"/>
        <end position="1217"/>
    </location>
</feature>
<gene>
    <name evidence="13" type="ORF">AAFC00_003077</name>
</gene>
<evidence type="ECO:0000256" key="4">
    <source>
        <dbReference type="ARBA" id="ARBA00022692"/>
    </source>
</evidence>
<comment type="caution">
    <text evidence="13">The sequence shown here is derived from an EMBL/GenBank/DDBJ whole genome shotgun (WGS) entry which is preliminary data.</text>
</comment>
<feature type="transmembrane region" description="Helical" evidence="8">
    <location>
        <begin position="942"/>
        <end position="967"/>
    </location>
</feature>
<feature type="region of interest" description="Disordered" evidence="7">
    <location>
        <begin position="431"/>
        <end position="510"/>
    </location>
</feature>
<evidence type="ECO:0000256" key="6">
    <source>
        <dbReference type="ARBA" id="ARBA00023136"/>
    </source>
</evidence>
<evidence type="ECO:0000256" key="3">
    <source>
        <dbReference type="ARBA" id="ARBA00022448"/>
    </source>
</evidence>
<keyword evidence="5 8" id="KW-1133">Transmembrane helix</keyword>
<evidence type="ECO:0008006" key="15">
    <source>
        <dbReference type="Google" id="ProtNLM"/>
    </source>
</evidence>
<dbReference type="Pfam" id="PF02714">
    <property type="entry name" value="RSN1_7TM"/>
    <property type="match status" value="1"/>
</dbReference>
<keyword evidence="6 8" id="KW-0472">Membrane</keyword>
<dbReference type="PANTHER" id="PTHR13018">
    <property type="entry name" value="PROBABLE MEMBRANE PROTEIN DUF221-RELATED"/>
    <property type="match status" value="1"/>
</dbReference>
<keyword evidence="14" id="KW-1185">Reference proteome</keyword>
<dbReference type="InterPro" id="IPR022257">
    <property type="entry name" value="PHM7_ext"/>
</dbReference>